<dbReference type="AlphaFoldDB" id="A0A6G9IZV3"/>
<dbReference type="SMART" id="SM00287">
    <property type="entry name" value="SH3b"/>
    <property type="match status" value="6"/>
</dbReference>
<dbReference type="GO" id="GO:0009253">
    <property type="term" value="P:peptidoglycan catabolic process"/>
    <property type="evidence" value="ECO:0007669"/>
    <property type="project" value="InterPro"/>
</dbReference>
<name>A0A6G9IZV3_9BACL</name>
<sequence length="746" mass="82742">MKKLIVSTILVTCSLWPTISLAAGDAVSNQYPMQMVAEKNTVLRRGATQSYSIVSSIPLGREVTVIDEFKNAFGEVWYRVQFERVTGWSLAENFTAKKETVIGKQAVISENNVAMRKGASSNYPLVKTLNNGNIVKIIDEFTNSLQEKYFRVETSGVKGWVKAEKLHIADGLPKSLPAKMTATQSSPVRRGASINYLSVATLKSGQTVTVIDAFVTNTKEIWYRVDLGNIKGWVPEKVLKNTVAVSAPNLVSGSSPKNEKKGSYQLVVHVSTANVRQAPSLSSKVLTQLKKGTLLHGVATATDEKGATWYKISLANKQIGWVHETVVKENNNSTTPSTNVKKTITTNNAVLYAEPRFNSAVVERVSKNKQVTVKQTVPGSSFNWIQVVSPSGKTGWMPEFEVNKIEYVYAKSSAAALRRGASKNYKITKTLSANERLVYLYEYNGWIYAETTSGIRGWVEKAQTSSIALNSFIDPIKQETANETYLIWKKTSNFKVSYTILSENRLKITGSFSYAEIPSFSIKGIRSIEKIDNSLIVTFSPGYTFTLRNYTDKLSIKVMERGLKGKKIIIDAGHGAHDPGAIGPSGLKEKDITLDTALLLKDELEKAGAIVKLTRSKDVFLELAERTLIANSSDYDAFISIHADSYSRTSRGTTTYYNISTNFNGPKSQQLAKIVQKHLVAQLGTYNRGYKQQEFYVNRKNELPSILVELAFISNPNEEALLKTKAFRQKAAVGIRKGLEEYFNNF</sequence>
<dbReference type="GO" id="GO:0030288">
    <property type="term" value="C:outer membrane-bounded periplasmic space"/>
    <property type="evidence" value="ECO:0007669"/>
    <property type="project" value="TreeGrafter"/>
</dbReference>
<dbReference type="Gene3D" id="2.30.30.40">
    <property type="entry name" value="SH3 Domains"/>
    <property type="match status" value="6"/>
</dbReference>
<dbReference type="InterPro" id="IPR002508">
    <property type="entry name" value="MurNAc-LAA_cat"/>
</dbReference>
<proteinExistence type="predicted"/>
<keyword evidence="4" id="KW-1185">Reference proteome</keyword>
<organism evidence="3 4">
    <name type="scientific">Parageobacillus toebii NBRC 107807</name>
    <dbReference type="NCBI Taxonomy" id="1223503"/>
    <lineage>
        <taxon>Bacteria</taxon>
        <taxon>Bacillati</taxon>
        <taxon>Bacillota</taxon>
        <taxon>Bacilli</taxon>
        <taxon>Bacillales</taxon>
        <taxon>Anoxybacillaceae</taxon>
        <taxon>Parageobacillus</taxon>
    </lineage>
</organism>
<accession>A0A6G9IZV3</accession>
<dbReference type="PANTHER" id="PTHR30404">
    <property type="entry name" value="N-ACETYLMURAMOYL-L-ALANINE AMIDASE"/>
    <property type="match status" value="1"/>
</dbReference>
<evidence type="ECO:0000313" key="4">
    <source>
        <dbReference type="Proteomes" id="UP000613002"/>
    </source>
</evidence>
<gene>
    <name evidence="3" type="ORF">HNR78_003055</name>
</gene>
<evidence type="ECO:0000256" key="2">
    <source>
        <dbReference type="ARBA" id="ARBA00023316"/>
    </source>
</evidence>
<dbReference type="CDD" id="cd02696">
    <property type="entry name" value="MurNAc-LAA"/>
    <property type="match status" value="1"/>
</dbReference>
<dbReference type="PROSITE" id="PS51781">
    <property type="entry name" value="SH3B"/>
    <property type="match status" value="4"/>
</dbReference>
<dbReference type="GO" id="GO:0071555">
    <property type="term" value="P:cell wall organization"/>
    <property type="evidence" value="ECO:0007669"/>
    <property type="project" value="UniProtKB-KW"/>
</dbReference>
<dbReference type="EC" id="3.5.1.28" evidence="3"/>
<dbReference type="EMBL" id="JACICZ010000016">
    <property type="protein sequence ID" value="MBB3870155.1"/>
    <property type="molecule type" value="Genomic_DNA"/>
</dbReference>
<comment type="caution">
    <text evidence="3">The sequence shown here is derived from an EMBL/GenBank/DDBJ whole genome shotgun (WGS) entry which is preliminary data.</text>
</comment>
<dbReference type="PANTHER" id="PTHR30404:SF0">
    <property type="entry name" value="N-ACETYLMURAMOYL-L-ALANINE AMIDASE AMIC"/>
    <property type="match status" value="1"/>
</dbReference>
<dbReference type="Proteomes" id="UP000613002">
    <property type="component" value="Unassembled WGS sequence"/>
</dbReference>
<dbReference type="InterPro" id="IPR050695">
    <property type="entry name" value="N-acetylmuramoyl_amidase_3"/>
</dbReference>
<dbReference type="Gene3D" id="3.40.630.40">
    <property type="entry name" value="Zn-dependent exopeptidases"/>
    <property type="match status" value="1"/>
</dbReference>
<protein>
    <submittedName>
        <fullName evidence="3">N-acetylmuramoyl-L-alanine amidase</fullName>
        <ecNumber evidence="3">3.5.1.28</ecNumber>
    </submittedName>
</protein>
<reference evidence="3 4" key="1">
    <citation type="submission" date="2020-08" db="EMBL/GenBank/DDBJ databases">
        <title>Genomic Encyclopedia of Type Strains, Phase IV (KMG-IV): sequencing the most valuable type-strain genomes for metagenomic binning, comparative biology and taxonomic classification.</title>
        <authorList>
            <person name="Goeker M."/>
        </authorList>
    </citation>
    <scope>NUCLEOTIDE SEQUENCE [LARGE SCALE GENOMIC DNA]</scope>
    <source>
        <strain evidence="3 4">DSM 14590</strain>
    </source>
</reference>
<dbReference type="InterPro" id="IPR003646">
    <property type="entry name" value="SH3-like_bac-type"/>
</dbReference>
<dbReference type="SMART" id="SM00646">
    <property type="entry name" value="Ami_3"/>
    <property type="match status" value="1"/>
</dbReference>
<dbReference type="RefSeq" id="WP_062756115.1">
    <property type="nucleotide sequence ID" value="NZ_BDAQ01000017.1"/>
</dbReference>
<keyword evidence="1 3" id="KW-0378">Hydrolase</keyword>
<evidence type="ECO:0000256" key="1">
    <source>
        <dbReference type="ARBA" id="ARBA00022801"/>
    </source>
</evidence>
<dbReference type="GO" id="GO:0008745">
    <property type="term" value="F:N-acetylmuramoyl-L-alanine amidase activity"/>
    <property type="evidence" value="ECO:0007669"/>
    <property type="project" value="UniProtKB-EC"/>
</dbReference>
<dbReference type="SUPFAM" id="SSF53187">
    <property type="entry name" value="Zn-dependent exopeptidases"/>
    <property type="match status" value="1"/>
</dbReference>
<evidence type="ECO:0000313" key="3">
    <source>
        <dbReference type="EMBL" id="MBB3870155.1"/>
    </source>
</evidence>
<dbReference type="Pfam" id="PF08239">
    <property type="entry name" value="SH3_3"/>
    <property type="match status" value="6"/>
</dbReference>
<dbReference type="Pfam" id="PF01520">
    <property type="entry name" value="Amidase_3"/>
    <property type="match status" value="1"/>
</dbReference>
<keyword evidence="2" id="KW-0961">Cell wall biogenesis/degradation</keyword>